<dbReference type="EMBL" id="MBFT01000399">
    <property type="protein sequence ID" value="PVU91770.1"/>
    <property type="molecule type" value="Genomic_DNA"/>
</dbReference>
<dbReference type="AlphaFoldDB" id="A0A2T9YHH2"/>
<protein>
    <submittedName>
        <fullName evidence="1">Uncharacterized protein</fullName>
    </submittedName>
</protein>
<reference evidence="1 2" key="1">
    <citation type="journal article" date="2018" name="MBio">
        <title>Comparative Genomics Reveals the Core Gene Toolbox for the Fungus-Insect Symbiosis.</title>
        <authorList>
            <person name="Wang Y."/>
            <person name="Stata M."/>
            <person name="Wang W."/>
            <person name="Stajich J.E."/>
            <person name="White M.M."/>
            <person name="Moncalvo J.M."/>
        </authorList>
    </citation>
    <scope>NUCLEOTIDE SEQUENCE [LARGE SCALE GENOMIC DNA]</scope>
    <source>
        <strain evidence="1 2">AUS-77-4</strain>
    </source>
</reference>
<proteinExistence type="predicted"/>
<dbReference type="Proteomes" id="UP000245699">
    <property type="component" value="Unassembled WGS sequence"/>
</dbReference>
<organism evidence="1 2">
    <name type="scientific">Furculomyces boomerangus</name>
    <dbReference type="NCBI Taxonomy" id="61424"/>
    <lineage>
        <taxon>Eukaryota</taxon>
        <taxon>Fungi</taxon>
        <taxon>Fungi incertae sedis</taxon>
        <taxon>Zoopagomycota</taxon>
        <taxon>Kickxellomycotina</taxon>
        <taxon>Harpellomycetes</taxon>
        <taxon>Harpellales</taxon>
        <taxon>Harpellaceae</taxon>
        <taxon>Furculomyces</taxon>
    </lineage>
</organism>
<name>A0A2T9YHH2_9FUNG</name>
<keyword evidence="2" id="KW-1185">Reference proteome</keyword>
<evidence type="ECO:0000313" key="1">
    <source>
        <dbReference type="EMBL" id="PVU91770.1"/>
    </source>
</evidence>
<sequence length="131" mass="15056">MTLMAYQQYNLPKTPTKKRLLLNTPRAPKPQRMKLSSRSGLEDCHHSLIDTPLFKKSRDSLKLINTDIFGNKCVMFIKELETASKKHKSPLSPPISHENFGTLLQENRTTDSNFKSKANTLFYESDNPFNN</sequence>
<comment type="caution">
    <text evidence="1">The sequence shown here is derived from an EMBL/GenBank/DDBJ whole genome shotgun (WGS) entry which is preliminary data.</text>
</comment>
<evidence type="ECO:0000313" key="2">
    <source>
        <dbReference type="Proteomes" id="UP000245699"/>
    </source>
</evidence>
<accession>A0A2T9YHH2</accession>
<gene>
    <name evidence="1" type="ORF">BB559_003997</name>
</gene>